<dbReference type="Proteomes" id="UP001516400">
    <property type="component" value="Unassembled WGS sequence"/>
</dbReference>
<accession>A0ABD2MWB3</accession>
<keyword evidence="2" id="KW-1185">Reference proteome</keyword>
<protein>
    <recommendedName>
        <fullName evidence="3">Secreted protein</fullName>
    </recommendedName>
</protein>
<evidence type="ECO:0000313" key="1">
    <source>
        <dbReference type="EMBL" id="KAL3270714.1"/>
    </source>
</evidence>
<dbReference type="AlphaFoldDB" id="A0ABD2MWB3"/>
<dbReference type="PROSITE" id="PS51257">
    <property type="entry name" value="PROKAR_LIPOPROTEIN"/>
    <property type="match status" value="1"/>
</dbReference>
<proteinExistence type="predicted"/>
<name>A0ABD2MWB3_9CUCU</name>
<sequence>MEKVFITSAIFVASYTNLNAALGASCRRSKQAVRSREYKIFQGGRYCGCPKDFLFINQFPVEKCVPW</sequence>
<evidence type="ECO:0000313" key="2">
    <source>
        <dbReference type="Proteomes" id="UP001516400"/>
    </source>
</evidence>
<dbReference type="EMBL" id="JABFTP020000042">
    <property type="protein sequence ID" value="KAL3270714.1"/>
    <property type="molecule type" value="Genomic_DNA"/>
</dbReference>
<gene>
    <name evidence="1" type="ORF">HHI36_021242</name>
</gene>
<organism evidence="1 2">
    <name type="scientific">Cryptolaemus montrouzieri</name>
    <dbReference type="NCBI Taxonomy" id="559131"/>
    <lineage>
        <taxon>Eukaryota</taxon>
        <taxon>Metazoa</taxon>
        <taxon>Ecdysozoa</taxon>
        <taxon>Arthropoda</taxon>
        <taxon>Hexapoda</taxon>
        <taxon>Insecta</taxon>
        <taxon>Pterygota</taxon>
        <taxon>Neoptera</taxon>
        <taxon>Endopterygota</taxon>
        <taxon>Coleoptera</taxon>
        <taxon>Polyphaga</taxon>
        <taxon>Cucujiformia</taxon>
        <taxon>Coccinelloidea</taxon>
        <taxon>Coccinellidae</taxon>
        <taxon>Scymninae</taxon>
        <taxon>Scymnini</taxon>
        <taxon>Cryptolaemus</taxon>
    </lineage>
</organism>
<comment type="caution">
    <text evidence="1">The sequence shown here is derived from an EMBL/GenBank/DDBJ whole genome shotgun (WGS) entry which is preliminary data.</text>
</comment>
<evidence type="ECO:0008006" key="3">
    <source>
        <dbReference type="Google" id="ProtNLM"/>
    </source>
</evidence>
<reference evidence="1 2" key="1">
    <citation type="journal article" date="2021" name="BMC Biol.">
        <title>Horizontally acquired antibacterial genes associated with adaptive radiation of ladybird beetles.</title>
        <authorList>
            <person name="Li H.S."/>
            <person name="Tang X.F."/>
            <person name="Huang Y.H."/>
            <person name="Xu Z.Y."/>
            <person name="Chen M.L."/>
            <person name="Du X.Y."/>
            <person name="Qiu B.Y."/>
            <person name="Chen P.T."/>
            <person name="Zhang W."/>
            <person name="Slipinski A."/>
            <person name="Escalona H.E."/>
            <person name="Waterhouse R.M."/>
            <person name="Zwick A."/>
            <person name="Pang H."/>
        </authorList>
    </citation>
    <scope>NUCLEOTIDE SEQUENCE [LARGE SCALE GENOMIC DNA]</scope>
    <source>
        <strain evidence="1">SYSU2018</strain>
    </source>
</reference>